<dbReference type="InterPro" id="IPR029063">
    <property type="entry name" value="SAM-dependent_MTases_sf"/>
</dbReference>
<dbReference type="InterPro" id="IPR011005">
    <property type="entry name" value="Dihydropteroate_synth-like_sf"/>
</dbReference>
<reference evidence="7 8" key="1">
    <citation type="journal article" date="2019" name="Emerg. Microbes Infect.">
        <title>Comprehensive subspecies identification of 175 nontuberculous mycobacteria species based on 7547 genomic profiles.</title>
        <authorList>
            <person name="Matsumoto Y."/>
            <person name="Kinjo T."/>
            <person name="Motooka D."/>
            <person name="Nabeya D."/>
            <person name="Jung N."/>
            <person name="Uechi K."/>
            <person name="Horii T."/>
            <person name="Iida T."/>
            <person name="Fujita J."/>
            <person name="Nakamura S."/>
        </authorList>
    </citation>
    <scope>NUCLEOTIDE SEQUENCE [LARGE SCALE GENOMIC DNA]</scope>
    <source>
        <strain evidence="7 8">JCM 6377</strain>
    </source>
</reference>
<evidence type="ECO:0000256" key="3">
    <source>
        <dbReference type="ARBA" id="ARBA00058850"/>
    </source>
</evidence>
<dbReference type="Gene3D" id="3.40.50.150">
    <property type="entry name" value="Vaccinia Virus protein VP39"/>
    <property type="match status" value="1"/>
</dbReference>
<comment type="caution">
    <text evidence="7">The sequence shown here is derived from an EMBL/GenBank/DDBJ whole genome shotgun (WGS) entry which is preliminary data.</text>
</comment>
<dbReference type="InterPro" id="IPR041698">
    <property type="entry name" value="Methyltransf_25"/>
</dbReference>
<dbReference type="EMBL" id="BLKS01000002">
    <property type="protein sequence ID" value="GFG54625.1"/>
    <property type="molecule type" value="Genomic_DNA"/>
</dbReference>
<dbReference type="CDD" id="cd02440">
    <property type="entry name" value="AdoMet_MTases"/>
    <property type="match status" value="1"/>
</dbReference>
<dbReference type="Proteomes" id="UP000465302">
    <property type="component" value="Unassembled WGS sequence"/>
</dbReference>
<dbReference type="InterPro" id="IPR045031">
    <property type="entry name" value="DHP_synth-like"/>
</dbReference>
<dbReference type="SUPFAM" id="SSF51717">
    <property type="entry name" value="Dihydropteroate synthetase-like"/>
    <property type="match status" value="1"/>
</dbReference>
<dbReference type="PANTHER" id="PTHR20941:SF8">
    <property type="entry name" value="INACTIVE DIHYDROPTEROATE SYNTHASE 2"/>
    <property type="match status" value="1"/>
</dbReference>
<dbReference type="NCBIfam" id="TIGR01496">
    <property type="entry name" value="DHPS"/>
    <property type="match status" value="1"/>
</dbReference>
<evidence type="ECO:0000259" key="6">
    <source>
        <dbReference type="PROSITE" id="PS50972"/>
    </source>
</evidence>
<comment type="function">
    <text evidence="3">Has very low affinity for the DHPS substrate 6-hydroxymethyl-7,8-dihydropterin-pyrophosphate, but can bind the inhibitor dapsone. Seems to lack dihydropteroate synthase activity, and does probably not function in folate metabolism.</text>
</comment>
<dbReference type="PANTHER" id="PTHR20941">
    <property type="entry name" value="FOLATE SYNTHESIS PROTEINS"/>
    <property type="match status" value="1"/>
</dbReference>
<dbReference type="AlphaFoldDB" id="A0A7I9WA88"/>
<evidence type="ECO:0000256" key="1">
    <source>
        <dbReference type="ARBA" id="ARBA00009503"/>
    </source>
</evidence>
<proteinExistence type="inferred from homology"/>
<sequence length="449" mass="47096">MTSDTETVDVAVVAKHRAMWATGDYPRLAAELVAPLGPVLVEALGIGPGDRVLDVAAGTGNAAIPAARTGASVVASDLTPELLQAGEAVAAEHGVTLEWREADAHALPFGADEFDVVMSCIGVMFAPFHQRAADELVRVCKPGGRIGLLSWTPEGHIGELFATMKPYMAPPPAGAQPPPLWGREDHVRALFGDRAEAAKAAAHRVIADGADVIDVGGVKAGPGEEVSVDEEIARVVPFIEWLRATYPDQLISVDTWRAVVAKQACAAGADLINDTWGGHDPALPEVAAEFGAGLVCSHTGGATPRTRPFRVNYGTSERGVVDAVIAEVTAAAERAVAAGVSRDAILIDPTHDFGKNTYHGLSLLRHVKDLVNTGWPVLMALSNKDFVGETLGVGLTERLEGTLAATALAAADGVRMFRVHEVGPTRRVLEMVASIQGMRSPTRTVRGLA</sequence>
<feature type="domain" description="Pterin-binding" evidence="6">
    <location>
        <begin position="170"/>
        <end position="430"/>
    </location>
</feature>
<evidence type="ECO:0000313" key="7">
    <source>
        <dbReference type="EMBL" id="GFG54625.1"/>
    </source>
</evidence>
<dbReference type="PROSITE" id="PS00793">
    <property type="entry name" value="DHPS_2"/>
    <property type="match status" value="1"/>
</dbReference>
<comment type="subunit">
    <text evidence="2">Homodimer.</text>
</comment>
<dbReference type="Pfam" id="PF13649">
    <property type="entry name" value="Methyltransf_25"/>
    <property type="match status" value="1"/>
</dbReference>
<evidence type="ECO:0000256" key="2">
    <source>
        <dbReference type="ARBA" id="ARBA00011738"/>
    </source>
</evidence>
<name>A0A7I9WA88_MYCAG</name>
<dbReference type="PROSITE" id="PS50972">
    <property type="entry name" value="PTERIN_BINDING"/>
    <property type="match status" value="1"/>
</dbReference>
<evidence type="ECO:0000256" key="5">
    <source>
        <dbReference type="ARBA" id="ARBA00083011"/>
    </source>
</evidence>
<evidence type="ECO:0000256" key="4">
    <source>
        <dbReference type="ARBA" id="ARBA00069866"/>
    </source>
</evidence>
<gene>
    <name evidence="7" type="ORF">MAGR_60660</name>
</gene>
<dbReference type="GO" id="GO:0004156">
    <property type="term" value="F:dihydropteroate synthase activity"/>
    <property type="evidence" value="ECO:0007669"/>
    <property type="project" value="InterPro"/>
</dbReference>
<accession>A0A7I9WA88</accession>
<dbReference type="GO" id="GO:0005829">
    <property type="term" value="C:cytosol"/>
    <property type="evidence" value="ECO:0007669"/>
    <property type="project" value="TreeGrafter"/>
</dbReference>
<dbReference type="InterPro" id="IPR000489">
    <property type="entry name" value="Pterin-binding_dom"/>
</dbReference>
<protein>
    <recommendedName>
        <fullName evidence="4">Inactive dihydropteroate synthase 2</fullName>
    </recommendedName>
    <alternativeName>
        <fullName evidence="5">Dihydropteroate pyrophosphorylase 2</fullName>
    </alternativeName>
</protein>
<dbReference type="SUPFAM" id="SSF53335">
    <property type="entry name" value="S-adenosyl-L-methionine-dependent methyltransferases"/>
    <property type="match status" value="1"/>
</dbReference>
<evidence type="ECO:0000313" key="8">
    <source>
        <dbReference type="Proteomes" id="UP000465302"/>
    </source>
</evidence>
<comment type="similarity">
    <text evidence="1">Belongs to the DHPS family.</text>
</comment>
<dbReference type="FunFam" id="3.20.20.20:FF:000008">
    <property type="entry name" value="Dihydropteroate synthase"/>
    <property type="match status" value="1"/>
</dbReference>
<dbReference type="GO" id="GO:0009396">
    <property type="term" value="P:folic acid-containing compound biosynthetic process"/>
    <property type="evidence" value="ECO:0007669"/>
    <property type="project" value="InterPro"/>
</dbReference>
<dbReference type="Pfam" id="PF00809">
    <property type="entry name" value="Pterin_bind"/>
    <property type="match status" value="1"/>
</dbReference>
<dbReference type="Gene3D" id="3.20.20.20">
    <property type="entry name" value="Dihydropteroate synthase-like"/>
    <property type="match status" value="1"/>
</dbReference>
<organism evidence="7 8">
    <name type="scientific">Mycolicibacterium agri</name>
    <name type="common">Mycobacterium agri</name>
    <dbReference type="NCBI Taxonomy" id="36811"/>
    <lineage>
        <taxon>Bacteria</taxon>
        <taxon>Bacillati</taxon>
        <taxon>Actinomycetota</taxon>
        <taxon>Actinomycetes</taxon>
        <taxon>Mycobacteriales</taxon>
        <taxon>Mycobacteriaceae</taxon>
        <taxon>Mycolicibacterium</taxon>
    </lineage>
</organism>
<dbReference type="InterPro" id="IPR006390">
    <property type="entry name" value="DHP_synth_dom"/>
</dbReference>